<evidence type="ECO:0000313" key="3">
    <source>
        <dbReference type="Proteomes" id="UP001381693"/>
    </source>
</evidence>
<reference evidence="2 3" key="1">
    <citation type="submission" date="2023-11" db="EMBL/GenBank/DDBJ databases">
        <title>Halocaridina rubra genome assembly.</title>
        <authorList>
            <person name="Smith C."/>
        </authorList>
    </citation>
    <scope>NUCLEOTIDE SEQUENCE [LARGE SCALE GENOMIC DNA]</scope>
    <source>
        <strain evidence="2">EP-1</strain>
        <tissue evidence="2">Whole</tissue>
    </source>
</reference>
<feature type="compositionally biased region" description="Acidic residues" evidence="1">
    <location>
        <begin position="289"/>
        <end position="303"/>
    </location>
</feature>
<evidence type="ECO:0000313" key="2">
    <source>
        <dbReference type="EMBL" id="KAK7072141.1"/>
    </source>
</evidence>
<name>A0AAN8ZX92_HALRR</name>
<organism evidence="2 3">
    <name type="scientific">Halocaridina rubra</name>
    <name type="common">Hawaiian red shrimp</name>
    <dbReference type="NCBI Taxonomy" id="373956"/>
    <lineage>
        <taxon>Eukaryota</taxon>
        <taxon>Metazoa</taxon>
        <taxon>Ecdysozoa</taxon>
        <taxon>Arthropoda</taxon>
        <taxon>Crustacea</taxon>
        <taxon>Multicrustacea</taxon>
        <taxon>Malacostraca</taxon>
        <taxon>Eumalacostraca</taxon>
        <taxon>Eucarida</taxon>
        <taxon>Decapoda</taxon>
        <taxon>Pleocyemata</taxon>
        <taxon>Caridea</taxon>
        <taxon>Atyoidea</taxon>
        <taxon>Atyidae</taxon>
        <taxon>Halocaridina</taxon>
    </lineage>
</organism>
<keyword evidence="3" id="KW-1185">Reference proteome</keyword>
<sequence length="303" mass="33253">NDPDPEIINELASNSEQPVDISGEAEQSTAQEAPSSPKREESPEASAEDGDATAQGVVPSTTCEHESVTGIPILNCERHEGRTSPPLQVQTHGERQEGTIPVLQELGHGQREEPMPVPPDQDILENDWNSSSFQPQEPMSLSPEVEFISFQGDDDEEEFSAYYPWTLSEQPVDISGEAEQSTAQEAPSSPKREESPEASAEDGDATAQGVVPSTTCEHESVTGIPILNRERHEGRTHPPLQVQTHGERQEGTIPVLQELGDGQREEPMPVPPDQDILENDWNSSSFQPQEEEFISFQGDDDEE</sequence>
<dbReference type="AlphaFoldDB" id="A0AAN8ZX92"/>
<feature type="compositionally biased region" description="Polar residues" evidence="1">
    <location>
        <begin position="25"/>
        <end position="34"/>
    </location>
</feature>
<proteinExistence type="predicted"/>
<feature type="non-terminal residue" evidence="2">
    <location>
        <position position="1"/>
    </location>
</feature>
<comment type="caution">
    <text evidence="2">The sequence shown here is derived from an EMBL/GenBank/DDBJ whole genome shotgun (WGS) entry which is preliminary data.</text>
</comment>
<dbReference type="Proteomes" id="UP001381693">
    <property type="component" value="Unassembled WGS sequence"/>
</dbReference>
<feature type="compositionally biased region" description="Polar residues" evidence="1">
    <location>
        <begin position="127"/>
        <end position="139"/>
    </location>
</feature>
<feature type="region of interest" description="Disordered" evidence="1">
    <location>
        <begin position="1"/>
        <end position="303"/>
    </location>
</feature>
<dbReference type="EMBL" id="JAXCGZ010013652">
    <property type="protein sequence ID" value="KAK7072141.1"/>
    <property type="molecule type" value="Genomic_DNA"/>
</dbReference>
<protein>
    <submittedName>
        <fullName evidence="2">Uncharacterized protein</fullName>
    </submittedName>
</protein>
<evidence type="ECO:0000256" key="1">
    <source>
        <dbReference type="SAM" id="MobiDB-lite"/>
    </source>
</evidence>
<accession>A0AAN8ZX92</accession>
<gene>
    <name evidence="2" type="ORF">SK128_007625</name>
</gene>
<feature type="compositionally biased region" description="Polar residues" evidence="1">
    <location>
        <begin position="178"/>
        <end position="187"/>
    </location>
</feature>